<dbReference type="PROSITE" id="PS50109">
    <property type="entry name" value="HIS_KIN"/>
    <property type="match status" value="1"/>
</dbReference>
<dbReference type="RefSeq" id="WP_114099901.1">
    <property type="nucleotide sequence ID" value="NZ_JPWI01000017.1"/>
</dbReference>
<dbReference type="Gene3D" id="3.30.565.10">
    <property type="entry name" value="Histidine kinase-like ATPase, C-terminal domain"/>
    <property type="match status" value="1"/>
</dbReference>
<gene>
    <name evidence="16" type="ORF">TH30_20865</name>
</gene>
<evidence type="ECO:0000256" key="2">
    <source>
        <dbReference type="ARBA" id="ARBA00004141"/>
    </source>
</evidence>
<dbReference type="EC" id="2.7.13.3" evidence="3"/>
<dbReference type="CDD" id="cd00082">
    <property type="entry name" value="HisKA"/>
    <property type="match status" value="1"/>
</dbReference>
<keyword evidence="4" id="KW-0597">Phosphoprotein</keyword>
<keyword evidence="7" id="KW-0547">Nucleotide-binding</keyword>
<dbReference type="PROSITE" id="PS50885">
    <property type="entry name" value="HAMP"/>
    <property type="match status" value="1"/>
</dbReference>
<evidence type="ECO:0000256" key="9">
    <source>
        <dbReference type="ARBA" id="ARBA00022840"/>
    </source>
</evidence>
<dbReference type="InterPro" id="IPR050428">
    <property type="entry name" value="TCS_sensor_his_kinase"/>
</dbReference>
<dbReference type="Proteomes" id="UP000252255">
    <property type="component" value="Unassembled WGS sequence"/>
</dbReference>
<dbReference type="InterPro" id="IPR036097">
    <property type="entry name" value="HisK_dim/P_sf"/>
</dbReference>
<feature type="compositionally biased region" description="Basic and acidic residues" evidence="12">
    <location>
        <begin position="81"/>
        <end position="103"/>
    </location>
</feature>
<dbReference type="OrthoDB" id="9809766at2"/>
<dbReference type="PANTHER" id="PTHR45436:SF14">
    <property type="entry name" value="SENSOR PROTEIN QSEC"/>
    <property type="match status" value="1"/>
</dbReference>
<dbReference type="GO" id="GO:0000155">
    <property type="term" value="F:phosphorelay sensor kinase activity"/>
    <property type="evidence" value="ECO:0007669"/>
    <property type="project" value="InterPro"/>
</dbReference>
<feature type="domain" description="HAMP" evidence="15">
    <location>
        <begin position="205"/>
        <end position="257"/>
    </location>
</feature>
<dbReference type="InterPro" id="IPR005467">
    <property type="entry name" value="His_kinase_dom"/>
</dbReference>
<evidence type="ECO:0000256" key="10">
    <source>
        <dbReference type="ARBA" id="ARBA00022989"/>
    </source>
</evidence>
<evidence type="ECO:0000313" key="17">
    <source>
        <dbReference type="Proteomes" id="UP000252255"/>
    </source>
</evidence>
<feature type="transmembrane region" description="Helical" evidence="13">
    <location>
        <begin position="182"/>
        <end position="204"/>
    </location>
</feature>
<comment type="subcellular location">
    <subcellularLocation>
        <location evidence="2">Membrane</location>
        <topology evidence="2">Multi-pass membrane protein</topology>
    </subcellularLocation>
</comment>
<dbReference type="SUPFAM" id="SSF47384">
    <property type="entry name" value="Homodimeric domain of signal transducing histidine kinase"/>
    <property type="match status" value="1"/>
</dbReference>
<evidence type="ECO:0000256" key="3">
    <source>
        <dbReference type="ARBA" id="ARBA00012438"/>
    </source>
</evidence>
<comment type="caution">
    <text evidence="16">The sequence shown here is derived from an EMBL/GenBank/DDBJ whole genome shotgun (WGS) entry which is preliminary data.</text>
</comment>
<evidence type="ECO:0000256" key="4">
    <source>
        <dbReference type="ARBA" id="ARBA00022553"/>
    </source>
</evidence>
<sequence length="478" mass="52307">MRKKANRSLQSILTRRLTLMLSLFWLAGSVLAGFTMYHEMEEAFDNSLVSTAYRYAPLIDDYLKGHKGGGAREVLPSPAKGEIRKDDDADDHADDHGDDRGDGDGDEELGEDYLMYHVLDGGGRLLLRSFNAREHPFTVPLVEGFYDDEDYRIYTAELLGGQRIIQVAEPLEHRREALFESVVAQFLPIALLIPAVIVGIILGVRQGLVPVQRVRDEIEARGEGNLTPIEQEEAPEEITTIVLAVNSLMGKLEAALNVERSFTANSAHELRTPIAVALAQTQRLVLELPEGHESRKRALQTEASLKRLSRLAEKLLQLARAEAGGGFSPTGHNQNLGSTLALVVDDLVRSGADGGAIRFDGEDIDGLEANIDLDAFAICLRNLIENALKYGGTDEPVEIRVVDRHIIQVSNGGPVVATGNLDDLKTRFKRSHNGGDGSGLGLAIVDAIARNTKSELNLYSPRPGKTDGFMAELRLHRS</sequence>
<keyword evidence="13" id="KW-0472">Membrane</keyword>
<dbReference type="SMART" id="SM00388">
    <property type="entry name" value="HisKA"/>
    <property type="match status" value="1"/>
</dbReference>
<accession>A0A367WMA9</accession>
<dbReference type="InterPro" id="IPR003594">
    <property type="entry name" value="HATPase_dom"/>
</dbReference>
<evidence type="ECO:0000256" key="8">
    <source>
        <dbReference type="ARBA" id="ARBA00022777"/>
    </source>
</evidence>
<keyword evidence="6 13" id="KW-0812">Transmembrane</keyword>
<comment type="catalytic activity">
    <reaction evidence="1">
        <text>ATP + protein L-histidine = ADP + protein N-phospho-L-histidine.</text>
        <dbReference type="EC" id="2.7.13.3"/>
    </reaction>
</comment>
<proteinExistence type="predicted"/>
<keyword evidence="10 13" id="KW-1133">Transmembrane helix</keyword>
<evidence type="ECO:0000256" key="12">
    <source>
        <dbReference type="SAM" id="MobiDB-lite"/>
    </source>
</evidence>
<evidence type="ECO:0000259" key="15">
    <source>
        <dbReference type="PROSITE" id="PS50885"/>
    </source>
</evidence>
<dbReference type="AlphaFoldDB" id="A0A367WMA9"/>
<reference evidence="16 17" key="1">
    <citation type="submission" date="2014-07" db="EMBL/GenBank/DDBJ databases">
        <title>Draft genome sequence of Thalassospira profundimaris PR54-5.</title>
        <authorList>
            <person name="Lai Q."/>
            <person name="Shao Z."/>
        </authorList>
    </citation>
    <scope>NUCLEOTIDE SEQUENCE [LARGE SCALE GENOMIC DNA]</scope>
    <source>
        <strain evidence="16 17">PR54-5</strain>
    </source>
</reference>
<evidence type="ECO:0000256" key="7">
    <source>
        <dbReference type="ARBA" id="ARBA00022741"/>
    </source>
</evidence>
<dbReference type="GO" id="GO:0005886">
    <property type="term" value="C:plasma membrane"/>
    <property type="evidence" value="ECO:0007669"/>
    <property type="project" value="TreeGrafter"/>
</dbReference>
<dbReference type="EMBL" id="JPWI01000017">
    <property type="protein sequence ID" value="RCK42547.1"/>
    <property type="molecule type" value="Genomic_DNA"/>
</dbReference>
<feature type="region of interest" description="Disordered" evidence="12">
    <location>
        <begin position="69"/>
        <end position="106"/>
    </location>
</feature>
<dbReference type="GO" id="GO:0005524">
    <property type="term" value="F:ATP binding"/>
    <property type="evidence" value="ECO:0007669"/>
    <property type="project" value="UniProtKB-KW"/>
</dbReference>
<evidence type="ECO:0000256" key="6">
    <source>
        <dbReference type="ARBA" id="ARBA00022692"/>
    </source>
</evidence>
<evidence type="ECO:0000256" key="13">
    <source>
        <dbReference type="SAM" id="Phobius"/>
    </source>
</evidence>
<keyword evidence="9" id="KW-0067">ATP-binding</keyword>
<dbReference type="SMART" id="SM00387">
    <property type="entry name" value="HATPase_c"/>
    <property type="match status" value="1"/>
</dbReference>
<dbReference type="SUPFAM" id="SSF55874">
    <property type="entry name" value="ATPase domain of HSP90 chaperone/DNA topoisomerase II/histidine kinase"/>
    <property type="match status" value="1"/>
</dbReference>
<keyword evidence="8 16" id="KW-0418">Kinase</keyword>
<evidence type="ECO:0000259" key="14">
    <source>
        <dbReference type="PROSITE" id="PS50109"/>
    </source>
</evidence>
<dbReference type="PANTHER" id="PTHR45436">
    <property type="entry name" value="SENSOR HISTIDINE KINASE YKOH"/>
    <property type="match status" value="1"/>
</dbReference>
<evidence type="ECO:0000256" key="11">
    <source>
        <dbReference type="ARBA" id="ARBA00023012"/>
    </source>
</evidence>
<name>A0A367WMA9_9PROT</name>
<dbReference type="Gene3D" id="1.10.287.130">
    <property type="match status" value="1"/>
</dbReference>
<feature type="domain" description="Histidine kinase" evidence="14">
    <location>
        <begin position="265"/>
        <end position="478"/>
    </location>
</feature>
<protein>
    <recommendedName>
        <fullName evidence="3">histidine kinase</fullName>
        <ecNumber evidence="3">2.7.13.3</ecNumber>
    </recommendedName>
</protein>
<keyword evidence="11" id="KW-0902">Two-component regulatory system</keyword>
<dbReference type="InterPro" id="IPR003660">
    <property type="entry name" value="HAMP_dom"/>
</dbReference>
<evidence type="ECO:0000256" key="1">
    <source>
        <dbReference type="ARBA" id="ARBA00000085"/>
    </source>
</evidence>
<evidence type="ECO:0000256" key="5">
    <source>
        <dbReference type="ARBA" id="ARBA00022679"/>
    </source>
</evidence>
<evidence type="ECO:0000313" key="16">
    <source>
        <dbReference type="EMBL" id="RCK42547.1"/>
    </source>
</evidence>
<dbReference type="CDD" id="cd00075">
    <property type="entry name" value="HATPase"/>
    <property type="match status" value="1"/>
</dbReference>
<dbReference type="InterPro" id="IPR003661">
    <property type="entry name" value="HisK_dim/P_dom"/>
</dbReference>
<dbReference type="Pfam" id="PF02518">
    <property type="entry name" value="HATPase_c"/>
    <property type="match status" value="1"/>
</dbReference>
<keyword evidence="5" id="KW-0808">Transferase</keyword>
<dbReference type="Pfam" id="PF00512">
    <property type="entry name" value="HisKA"/>
    <property type="match status" value="1"/>
</dbReference>
<dbReference type="InterPro" id="IPR036890">
    <property type="entry name" value="HATPase_C_sf"/>
</dbReference>
<organism evidence="16 17">
    <name type="scientific">Thalassospira profundimaris</name>
    <dbReference type="NCBI Taxonomy" id="502049"/>
    <lineage>
        <taxon>Bacteria</taxon>
        <taxon>Pseudomonadati</taxon>
        <taxon>Pseudomonadota</taxon>
        <taxon>Alphaproteobacteria</taxon>
        <taxon>Rhodospirillales</taxon>
        <taxon>Thalassospiraceae</taxon>
        <taxon>Thalassospira</taxon>
    </lineage>
</organism>